<sequence>MAVHFLASFLDKASGLFSKKSLPSTIELYDPITVSRPDVEFRVLSSLAKQNVYFIDLDTTNYIDGLIYLPSLGLTLTPPPPQKAARSNLGFLNLETKRETSSPSNPNVAEVDAVLYFEYEGRECKTGLLDNGLAYLFFVKIWNDLDFIIWEKILEEVVRDLTLDFEGYLLPRVNFTVATTFIPHKPSEPSKLIINRQDDNSDASFAVSNHTIGTLENSDGFDDDDDDEEYEELKKPKPRH</sequence>
<evidence type="ECO:0000313" key="2">
    <source>
        <dbReference type="EMBL" id="KKS43217.1"/>
    </source>
</evidence>
<reference evidence="2 3" key="1">
    <citation type="journal article" date="2015" name="Nature">
        <title>rRNA introns, odd ribosomes, and small enigmatic genomes across a large radiation of phyla.</title>
        <authorList>
            <person name="Brown C.T."/>
            <person name="Hug L.A."/>
            <person name="Thomas B.C."/>
            <person name="Sharon I."/>
            <person name="Castelle C.J."/>
            <person name="Singh A."/>
            <person name="Wilkins M.J."/>
            <person name="Williams K.H."/>
            <person name="Banfield J.F."/>
        </authorList>
    </citation>
    <scope>NUCLEOTIDE SEQUENCE [LARGE SCALE GENOMIC DNA]</scope>
</reference>
<evidence type="ECO:0000256" key="1">
    <source>
        <dbReference type="SAM" id="MobiDB-lite"/>
    </source>
</evidence>
<name>A0A0G0Z3A5_9BACT</name>
<feature type="compositionally biased region" description="Acidic residues" evidence="1">
    <location>
        <begin position="219"/>
        <end position="231"/>
    </location>
</feature>
<dbReference type="EMBL" id="LCDA01000002">
    <property type="protein sequence ID" value="KKS43217.1"/>
    <property type="molecule type" value="Genomic_DNA"/>
</dbReference>
<accession>A0A0G0Z3A5</accession>
<protein>
    <submittedName>
        <fullName evidence="2">Uncharacterized protein</fullName>
    </submittedName>
</protein>
<evidence type="ECO:0000313" key="3">
    <source>
        <dbReference type="Proteomes" id="UP000033854"/>
    </source>
</evidence>
<gene>
    <name evidence="2" type="ORF">UV06_C0002G0119</name>
</gene>
<feature type="region of interest" description="Disordered" evidence="1">
    <location>
        <begin position="210"/>
        <end position="240"/>
    </location>
</feature>
<dbReference type="AlphaFoldDB" id="A0A0G0Z3A5"/>
<comment type="caution">
    <text evidence="2">The sequence shown here is derived from an EMBL/GenBank/DDBJ whole genome shotgun (WGS) entry which is preliminary data.</text>
</comment>
<proteinExistence type="predicted"/>
<dbReference type="Proteomes" id="UP000033854">
    <property type="component" value="Unassembled WGS sequence"/>
</dbReference>
<organism evidence="2 3">
    <name type="scientific">Candidatus Collierbacteria bacterium GW2011_GWA2_42_17</name>
    <dbReference type="NCBI Taxonomy" id="1618378"/>
    <lineage>
        <taxon>Bacteria</taxon>
        <taxon>Candidatus Collieribacteriota</taxon>
    </lineage>
</organism>